<keyword evidence="4" id="KW-1185">Reference proteome</keyword>
<evidence type="ECO:0000313" key="3">
    <source>
        <dbReference type="EMBL" id="GID77755.1"/>
    </source>
</evidence>
<dbReference type="EMBL" id="BOMI01000128">
    <property type="protein sequence ID" value="GID77755.1"/>
    <property type="molecule type" value="Genomic_DNA"/>
</dbReference>
<sequence>MKQLSDLMREAVQTDAPPLRHSVDDVVAAGKSRTRRRAAGWTSLAVVAVVAAIGVPQAVLHRAGPARPDIAPATSAPPNAEPPTVAYTFKGYTAGDLRVADPNVWRLDLEEAAVVRGEETVGSLDVYRAGVDPRRIYHFEKVTATDPIEGRPAVVIGDGALRERLAWQYAPGAWAVAAPRDQTPLDELRQLAEAFRPSRAYGVTVPFRAAVPGGLRIISITTSGDRARVTAATDKLFRRMLADQDRQNPEGAYDNVSDGLTLEIGPSSSSPLRPAGTKAICTEPAHAQPCVKFVAGDRYVVQAQGPPTATRADVAGLLDGVSVTDPADPSTWVPADEAFPASALPPRN</sequence>
<feature type="region of interest" description="Disordered" evidence="1">
    <location>
        <begin position="327"/>
        <end position="348"/>
    </location>
</feature>
<evidence type="ECO:0000313" key="4">
    <source>
        <dbReference type="Proteomes" id="UP000609879"/>
    </source>
</evidence>
<evidence type="ECO:0000256" key="2">
    <source>
        <dbReference type="SAM" id="Phobius"/>
    </source>
</evidence>
<keyword evidence="2" id="KW-1133">Transmembrane helix</keyword>
<reference evidence="3 4" key="1">
    <citation type="submission" date="2021-01" db="EMBL/GenBank/DDBJ databases">
        <title>Whole genome shotgun sequence of Actinoplanes deccanensis NBRC 13994.</title>
        <authorList>
            <person name="Komaki H."/>
            <person name="Tamura T."/>
        </authorList>
    </citation>
    <scope>NUCLEOTIDE SEQUENCE [LARGE SCALE GENOMIC DNA]</scope>
    <source>
        <strain evidence="3 4">NBRC 13994</strain>
    </source>
</reference>
<gene>
    <name evidence="3" type="ORF">Ade02nite_63960</name>
</gene>
<name>A0ABQ3YCV2_9ACTN</name>
<dbReference type="Proteomes" id="UP000609879">
    <property type="component" value="Unassembled WGS sequence"/>
</dbReference>
<protein>
    <recommendedName>
        <fullName evidence="5">LigA protein</fullName>
    </recommendedName>
</protein>
<organism evidence="3 4">
    <name type="scientific">Paractinoplanes deccanensis</name>
    <dbReference type="NCBI Taxonomy" id="113561"/>
    <lineage>
        <taxon>Bacteria</taxon>
        <taxon>Bacillati</taxon>
        <taxon>Actinomycetota</taxon>
        <taxon>Actinomycetes</taxon>
        <taxon>Micromonosporales</taxon>
        <taxon>Micromonosporaceae</taxon>
        <taxon>Paractinoplanes</taxon>
    </lineage>
</organism>
<comment type="caution">
    <text evidence="3">The sequence shown here is derived from an EMBL/GenBank/DDBJ whole genome shotgun (WGS) entry which is preliminary data.</text>
</comment>
<keyword evidence="2" id="KW-0812">Transmembrane</keyword>
<evidence type="ECO:0000256" key="1">
    <source>
        <dbReference type="SAM" id="MobiDB-lite"/>
    </source>
</evidence>
<accession>A0ABQ3YCV2</accession>
<keyword evidence="2" id="KW-0472">Membrane</keyword>
<feature type="transmembrane region" description="Helical" evidence="2">
    <location>
        <begin position="38"/>
        <end position="60"/>
    </location>
</feature>
<evidence type="ECO:0008006" key="5">
    <source>
        <dbReference type="Google" id="ProtNLM"/>
    </source>
</evidence>
<proteinExistence type="predicted"/>
<dbReference type="RefSeq" id="WP_203772038.1">
    <property type="nucleotide sequence ID" value="NZ_BAAABO010000063.1"/>
</dbReference>